<dbReference type="GO" id="GO:0005634">
    <property type="term" value="C:nucleus"/>
    <property type="evidence" value="ECO:0007669"/>
    <property type="project" value="TreeGrafter"/>
</dbReference>
<keyword evidence="5" id="KW-1185">Reference proteome</keyword>
<name>A0A2G9GNM7_9LAMI</name>
<protein>
    <submittedName>
        <fullName evidence="4">Uncharacterized protein</fullName>
    </submittedName>
</protein>
<dbReference type="AlphaFoldDB" id="A0A2G9GNM7"/>
<dbReference type="GO" id="GO:0032875">
    <property type="term" value="P:regulation of DNA endoreduplication"/>
    <property type="evidence" value="ECO:0007669"/>
    <property type="project" value="InterPro"/>
</dbReference>
<keyword evidence="1" id="KW-0649">Protein kinase inhibitor</keyword>
<accession>A0A2G9GNM7</accession>
<proteinExistence type="predicted"/>
<evidence type="ECO:0000313" key="4">
    <source>
        <dbReference type="EMBL" id="PIN06907.1"/>
    </source>
</evidence>
<dbReference type="PANTHER" id="PTHR33142:SF8">
    <property type="entry name" value="CYCLIN-DEPENDENT PROTEIN KINASE INHIBITOR SMR9"/>
    <property type="match status" value="1"/>
</dbReference>
<comment type="caution">
    <text evidence="4">The sequence shown here is derived from an EMBL/GenBank/DDBJ whole genome shotgun (WGS) entry which is preliminary data.</text>
</comment>
<dbReference type="GO" id="GO:0004860">
    <property type="term" value="F:protein kinase inhibitor activity"/>
    <property type="evidence" value="ECO:0007669"/>
    <property type="project" value="UniProtKB-KW"/>
</dbReference>
<dbReference type="PANTHER" id="PTHR33142">
    <property type="entry name" value="CYCLIN-DEPENDENT PROTEIN KINASE INHIBITOR SMR13"/>
    <property type="match status" value="1"/>
</dbReference>
<dbReference type="Proteomes" id="UP000231279">
    <property type="component" value="Unassembled WGS sequence"/>
</dbReference>
<dbReference type="OrthoDB" id="1840446at2759"/>
<dbReference type="InterPro" id="IPR040389">
    <property type="entry name" value="SMR"/>
</dbReference>
<feature type="compositionally biased region" description="Basic residues" evidence="3">
    <location>
        <begin position="1"/>
        <end position="25"/>
    </location>
</feature>
<dbReference type="EMBL" id="NKXS01004284">
    <property type="protein sequence ID" value="PIN06907.1"/>
    <property type="molecule type" value="Genomic_DNA"/>
</dbReference>
<gene>
    <name evidence="4" type="ORF">CDL12_20525</name>
</gene>
<evidence type="ECO:0000256" key="3">
    <source>
        <dbReference type="SAM" id="MobiDB-lite"/>
    </source>
</evidence>
<feature type="region of interest" description="Disordered" evidence="3">
    <location>
        <begin position="1"/>
        <end position="56"/>
    </location>
</feature>
<feature type="compositionally biased region" description="Polar residues" evidence="3">
    <location>
        <begin position="26"/>
        <end position="35"/>
    </location>
</feature>
<evidence type="ECO:0000256" key="2">
    <source>
        <dbReference type="ARBA" id="ARBA00023306"/>
    </source>
</evidence>
<evidence type="ECO:0000313" key="5">
    <source>
        <dbReference type="Proteomes" id="UP000231279"/>
    </source>
</evidence>
<sequence length="162" mass="18383">MGPRTRRTRKSSSRRKTLLKKHTKSPKNQENSPENSPVKPCNDFENIESSCSTPKAERYRIPEIQTCPPAPKKRRMSTSCSLRRTSIAFFSHPDIELFFNFALCDLGESNSQKAGNSQGFSGEEVDLLSFLNTERELYLTLSLDLPGKKTVRDDFVPVFPPI</sequence>
<reference evidence="5" key="1">
    <citation type="journal article" date="2018" name="Gigascience">
        <title>Genome assembly of the Pink Ipe (Handroanthus impetiginosus, Bignoniaceae), a highly valued, ecologically keystone Neotropical timber forest tree.</title>
        <authorList>
            <person name="Silva-Junior O.B."/>
            <person name="Grattapaglia D."/>
            <person name="Novaes E."/>
            <person name="Collevatti R.G."/>
        </authorList>
    </citation>
    <scope>NUCLEOTIDE SEQUENCE [LARGE SCALE GENOMIC DNA]</scope>
    <source>
        <strain evidence="5">cv. UFG-1</strain>
    </source>
</reference>
<keyword evidence="2" id="KW-0131">Cell cycle</keyword>
<evidence type="ECO:0000256" key="1">
    <source>
        <dbReference type="ARBA" id="ARBA00023013"/>
    </source>
</evidence>
<organism evidence="4 5">
    <name type="scientific">Handroanthus impetiginosus</name>
    <dbReference type="NCBI Taxonomy" id="429701"/>
    <lineage>
        <taxon>Eukaryota</taxon>
        <taxon>Viridiplantae</taxon>
        <taxon>Streptophyta</taxon>
        <taxon>Embryophyta</taxon>
        <taxon>Tracheophyta</taxon>
        <taxon>Spermatophyta</taxon>
        <taxon>Magnoliopsida</taxon>
        <taxon>eudicotyledons</taxon>
        <taxon>Gunneridae</taxon>
        <taxon>Pentapetalae</taxon>
        <taxon>asterids</taxon>
        <taxon>lamiids</taxon>
        <taxon>Lamiales</taxon>
        <taxon>Bignoniaceae</taxon>
        <taxon>Crescentiina</taxon>
        <taxon>Tabebuia alliance</taxon>
        <taxon>Handroanthus</taxon>
    </lineage>
</organism>